<dbReference type="AlphaFoldDB" id="A0A173VDV4"/>
<dbReference type="SUPFAM" id="SSF53167">
    <property type="entry name" value="Purine and uridine phosphorylases"/>
    <property type="match status" value="1"/>
</dbReference>
<dbReference type="PANTHER" id="PTHR37822:SF2">
    <property type="entry name" value="SPORE PHOTOPRODUCT LYASE"/>
    <property type="match status" value="1"/>
</dbReference>
<reference evidence="2" key="4">
    <citation type="submission" date="2020-02" db="EMBL/GenBank/DDBJ databases">
        <authorList>
            <person name="Littmann E."/>
            <person name="Sorbara M."/>
        </authorList>
    </citation>
    <scope>NUCLEOTIDE SEQUENCE</scope>
    <source>
        <strain evidence="2">MSK.16.45</strain>
    </source>
</reference>
<reference evidence="1 4" key="2">
    <citation type="submission" date="2015-09" db="EMBL/GenBank/DDBJ databases">
        <authorList>
            <consortium name="Pathogen Informatics"/>
        </authorList>
    </citation>
    <scope>NUCLEOTIDE SEQUENCE [LARGE SCALE GENOMIC DNA]</scope>
    <source>
        <strain evidence="1 4">2789STDY5834968</strain>
    </source>
</reference>
<dbReference type="Gene3D" id="3.40.50.1580">
    <property type="entry name" value="Nucleoside phosphorylase domain"/>
    <property type="match status" value="1"/>
</dbReference>
<evidence type="ECO:0000313" key="1">
    <source>
        <dbReference type="EMBL" id="CUN25291.1"/>
    </source>
</evidence>
<dbReference type="GO" id="GO:0003913">
    <property type="term" value="F:DNA photolyase activity"/>
    <property type="evidence" value="ECO:0007669"/>
    <property type="project" value="TreeGrafter"/>
</dbReference>
<reference evidence="3 5" key="1">
    <citation type="submission" date="2014-09" db="EMBL/GenBank/DDBJ databases">
        <title>Butyrate-producing bacteria isolated from human gut.</title>
        <authorList>
            <person name="Zhang Q."/>
            <person name="Zhao L."/>
        </authorList>
    </citation>
    <scope>NUCLEOTIDE SEQUENCE [LARGE SCALE GENOMIC DNA]</scope>
    <source>
        <strain evidence="3 5">R22</strain>
    </source>
</reference>
<dbReference type="EMBL" id="JAAIMP010000013">
    <property type="protein sequence ID" value="NSC77631.1"/>
    <property type="molecule type" value="Genomic_DNA"/>
</dbReference>
<proteinExistence type="predicted"/>
<organism evidence="1 4">
    <name type="scientific">Agathobacter rectalis</name>
    <dbReference type="NCBI Taxonomy" id="39491"/>
    <lineage>
        <taxon>Bacteria</taxon>
        <taxon>Bacillati</taxon>
        <taxon>Bacillota</taxon>
        <taxon>Clostridia</taxon>
        <taxon>Lachnospirales</taxon>
        <taxon>Lachnospiraceae</taxon>
        <taxon>Agathobacter</taxon>
    </lineage>
</organism>
<dbReference type="GO" id="GO:0051539">
    <property type="term" value="F:4 iron, 4 sulfur cluster binding"/>
    <property type="evidence" value="ECO:0007669"/>
    <property type="project" value="TreeGrafter"/>
</dbReference>
<dbReference type="EMBL" id="CYXM01000017">
    <property type="protein sequence ID" value="CUN25291.1"/>
    <property type="molecule type" value="Genomic_DNA"/>
</dbReference>
<evidence type="ECO:0000313" key="4">
    <source>
        <dbReference type="Proteomes" id="UP000095673"/>
    </source>
</evidence>
<dbReference type="Proteomes" id="UP000245905">
    <property type="component" value="Unassembled WGS sequence"/>
</dbReference>
<dbReference type="GO" id="GO:0042601">
    <property type="term" value="C:endospore-forming forespore"/>
    <property type="evidence" value="ECO:0007669"/>
    <property type="project" value="TreeGrafter"/>
</dbReference>
<protein>
    <submittedName>
        <fullName evidence="2">5'-methylthioadenosine/S-adenosylhomocysteine nucleosidase</fullName>
    </submittedName>
    <submittedName>
        <fullName evidence="1">Futalosine nucleosidase</fullName>
    </submittedName>
    <submittedName>
        <fullName evidence="3">Spore photoproduct</fullName>
    </submittedName>
</protein>
<dbReference type="OrthoDB" id="21362at2"/>
<dbReference type="GO" id="GO:0009116">
    <property type="term" value="P:nucleoside metabolic process"/>
    <property type="evidence" value="ECO:0007669"/>
    <property type="project" value="InterPro"/>
</dbReference>
<dbReference type="EMBL" id="JRFS01000014">
    <property type="protein sequence ID" value="PWE83825.1"/>
    <property type="molecule type" value="Genomic_DNA"/>
</dbReference>
<dbReference type="RefSeq" id="WP_055238613.1">
    <property type="nucleotide sequence ID" value="NZ_CYXM01000017.1"/>
</dbReference>
<dbReference type="Proteomes" id="UP000095673">
    <property type="component" value="Unassembled WGS sequence"/>
</dbReference>
<evidence type="ECO:0000313" key="5">
    <source>
        <dbReference type="Proteomes" id="UP000245905"/>
    </source>
</evidence>
<name>A0A173VDV4_9FIRM</name>
<dbReference type="InterPro" id="IPR049539">
    <property type="entry name" value="SPL"/>
</dbReference>
<evidence type="ECO:0000313" key="3">
    <source>
        <dbReference type="EMBL" id="PWE83825.1"/>
    </source>
</evidence>
<dbReference type="GO" id="GO:1904047">
    <property type="term" value="F:S-adenosyl-L-methionine binding"/>
    <property type="evidence" value="ECO:0007669"/>
    <property type="project" value="TreeGrafter"/>
</dbReference>
<dbReference type="Proteomes" id="UP001193756">
    <property type="component" value="Unassembled WGS sequence"/>
</dbReference>
<accession>A0A173VDV4</accession>
<sequence length="289" mass="31971">MIYIFSAFYAEAKNIIDHYGLKKEKSPERVRFDVFTNDSIRLVITGVGEINAAAAVSNIGGAYGISPDDEILNVGCGAGFSSDICLGSIFLGNKLTEQMTGRTFYPDMLMKANFRECEIVTVARVLNEGSDSVVYDMEAAAVYQAAAFFVGPHRMHFIKLVSDAGERIDQSKITELFALQEDKICGYIDILLSVGGNKTSIDDKTKGENMADGNATDDTKSAWNINRLTSDMRCSKVMGDQLAQLIKYCRLSGIDYKAVLDEYYTNGLLPCESKREGKKCLFELKQRLL</sequence>
<dbReference type="PANTHER" id="PTHR37822">
    <property type="entry name" value="SPORE PHOTOPRODUCT LYASE-RELATED"/>
    <property type="match status" value="1"/>
</dbReference>
<dbReference type="InterPro" id="IPR035994">
    <property type="entry name" value="Nucleoside_phosphorylase_sf"/>
</dbReference>
<evidence type="ECO:0000313" key="2">
    <source>
        <dbReference type="EMBL" id="NSC77631.1"/>
    </source>
</evidence>
<gene>
    <name evidence="1" type="ORF">ERS852580_02935</name>
    <name evidence="2" type="ORF">G4312_10130</name>
    <name evidence="3" type="ORF">LD38_07155</name>
</gene>
<reference evidence="2" key="3">
    <citation type="journal article" date="2020" name="Cell Host Microbe">
        <title>Functional and Genomic Variation between Human-Derived Isolates of Lachnospiraceae Reveals Inter- and Intra-Species Diversity.</title>
        <authorList>
            <person name="Sorbara M.T."/>
            <person name="Littmann E.R."/>
            <person name="Fontana E."/>
            <person name="Moody T.U."/>
            <person name="Kohout C.E."/>
            <person name="Gjonbalaj M."/>
            <person name="Eaton V."/>
            <person name="Seok R."/>
            <person name="Leiner I.M."/>
            <person name="Pamer E.G."/>
        </authorList>
    </citation>
    <scope>NUCLEOTIDE SEQUENCE</scope>
    <source>
        <strain evidence="2">MSK.16.45</strain>
    </source>
</reference>